<accession>A0A2T3A009</accession>
<sequence>MEATAPSPVKIAIIGAGVIGPRHAQAVKQNSNTLLVCIVDPTPTAISTAIRLGTSYYPSVAAMLQSSKPKPDVAIVCSPNHTHVDISTTLLSAGIHVLCEKPLSTDSASGRALVAHAAAQQLHLLTGHHRRFNPYVVAAKRILSNKECSLGHITAVSGLWALHKPQEYFNPPAQWHRSADEGGPVMINLIHDIDVLHFLLDSRVHRVAAFEATKRRGYDAEEGGAVILHFENGVVGTFVLSDAVVSPHAFELGTGENPIIPRTGRDAYRIFGTDGTLSIPDLRRAFYGANQDKSWINEVQEVSERLEDWLSQEERGKIPFELQIDHLVEVVRGNQEAVCTGQDGLAAVRVAEAVKIALRTGQVVTVED</sequence>
<proteinExistence type="predicted"/>
<dbReference type="SUPFAM" id="SSF51735">
    <property type="entry name" value="NAD(P)-binding Rossmann-fold domains"/>
    <property type="match status" value="1"/>
</dbReference>
<dbReference type="Gene3D" id="3.30.360.10">
    <property type="entry name" value="Dihydrodipicolinate Reductase, domain 2"/>
    <property type="match status" value="1"/>
</dbReference>
<dbReference type="PANTHER" id="PTHR43377:SF1">
    <property type="entry name" value="BILIVERDIN REDUCTASE A"/>
    <property type="match status" value="1"/>
</dbReference>
<dbReference type="OrthoDB" id="446809at2759"/>
<dbReference type="GO" id="GO:0000166">
    <property type="term" value="F:nucleotide binding"/>
    <property type="evidence" value="ECO:0007669"/>
    <property type="project" value="InterPro"/>
</dbReference>
<evidence type="ECO:0000313" key="3">
    <source>
        <dbReference type="EMBL" id="PSR80312.1"/>
    </source>
</evidence>
<protein>
    <submittedName>
        <fullName evidence="3">Oxidoreductase</fullName>
    </submittedName>
</protein>
<gene>
    <name evidence="3" type="ORF">BD289DRAFT_462571</name>
</gene>
<dbReference type="Pfam" id="PF02894">
    <property type="entry name" value="GFO_IDH_MocA_C"/>
    <property type="match status" value="1"/>
</dbReference>
<dbReference type="AlphaFoldDB" id="A0A2T3A009"/>
<feature type="domain" description="Gfo/Idh/MocA-like oxidoreductase C-terminal" evidence="2">
    <location>
        <begin position="149"/>
        <end position="366"/>
    </location>
</feature>
<dbReference type="PANTHER" id="PTHR43377">
    <property type="entry name" value="BILIVERDIN REDUCTASE A"/>
    <property type="match status" value="1"/>
</dbReference>
<dbReference type="STRING" id="2025994.A0A2T3A009"/>
<dbReference type="InterPro" id="IPR036291">
    <property type="entry name" value="NAD(P)-bd_dom_sf"/>
</dbReference>
<organism evidence="3 4">
    <name type="scientific">Coniella lustricola</name>
    <dbReference type="NCBI Taxonomy" id="2025994"/>
    <lineage>
        <taxon>Eukaryota</taxon>
        <taxon>Fungi</taxon>
        <taxon>Dikarya</taxon>
        <taxon>Ascomycota</taxon>
        <taxon>Pezizomycotina</taxon>
        <taxon>Sordariomycetes</taxon>
        <taxon>Sordariomycetidae</taxon>
        <taxon>Diaporthales</taxon>
        <taxon>Schizoparmaceae</taxon>
        <taxon>Coniella</taxon>
    </lineage>
</organism>
<keyword evidence="4" id="KW-1185">Reference proteome</keyword>
<dbReference type="SUPFAM" id="SSF55347">
    <property type="entry name" value="Glyceraldehyde-3-phosphate dehydrogenase-like, C-terminal domain"/>
    <property type="match status" value="1"/>
</dbReference>
<evidence type="ECO:0000259" key="1">
    <source>
        <dbReference type="Pfam" id="PF01408"/>
    </source>
</evidence>
<feature type="domain" description="Gfo/Idh/MocA-like oxidoreductase N-terminal" evidence="1">
    <location>
        <begin position="9"/>
        <end position="128"/>
    </location>
</feature>
<dbReference type="Proteomes" id="UP000241462">
    <property type="component" value="Unassembled WGS sequence"/>
</dbReference>
<dbReference type="EMBL" id="KZ678534">
    <property type="protein sequence ID" value="PSR80312.1"/>
    <property type="molecule type" value="Genomic_DNA"/>
</dbReference>
<name>A0A2T3A009_9PEZI</name>
<dbReference type="Pfam" id="PF01408">
    <property type="entry name" value="GFO_IDH_MocA"/>
    <property type="match status" value="1"/>
</dbReference>
<reference evidence="3 4" key="1">
    <citation type="journal article" date="2018" name="Mycol. Prog.">
        <title>Coniella lustricola, a new species from submerged detritus.</title>
        <authorList>
            <person name="Raudabaugh D.B."/>
            <person name="Iturriaga T."/>
            <person name="Carver A."/>
            <person name="Mondo S."/>
            <person name="Pangilinan J."/>
            <person name="Lipzen A."/>
            <person name="He G."/>
            <person name="Amirebrahimi M."/>
            <person name="Grigoriev I.V."/>
            <person name="Miller A.N."/>
        </authorList>
    </citation>
    <scope>NUCLEOTIDE SEQUENCE [LARGE SCALE GENOMIC DNA]</scope>
    <source>
        <strain evidence="3 4">B22-T-1</strain>
    </source>
</reference>
<dbReference type="InterPro" id="IPR000683">
    <property type="entry name" value="Gfo/Idh/MocA-like_OxRdtase_N"/>
</dbReference>
<evidence type="ECO:0000259" key="2">
    <source>
        <dbReference type="Pfam" id="PF02894"/>
    </source>
</evidence>
<dbReference type="InParanoid" id="A0A2T3A009"/>
<evidence type="ECO:0000313" key="4">
    <source>
        <dbReference type="Proteomes" id="UP000241462"/>
    </source>
</evidence>
<dbReference type="InterPro" id="IPR051450">
    <property type="entry name" value="Gfo/Idh/MocA_Oxidoreductases"/>
</dbReference>
<dbReference type="InterPro" id="IPR004104">
    <property type="entry name" value="Gfo/Idh/MocA-like_OxRdtase_C"/>
</dbReference>
<dbReference type="Gene3D" id="3.40.50.720">
    <property type="entry name" value="NAD(P)-binding Rossmann-like Domain"/>
    <property type="match status" value="1"/>
</dbReference>